<reference evidence="1" key="2">
    <citation type="submission" date="2020-09" db="EMBL/GenBank/DDBJ databases">
        <authorList>
            <person name="Sun Q."/>
            <person name="Ohkuma M."/>
        </authorList>
    </citation>
    <scope>NUCLEOTIDE SEQUENCE</scope>
    <source>
        <strain evidence="1">JCM 12580</strain>
    </source>
</reference>
<name>A0A917Q3I8_9BACI</name>
<dbReference type="EMBL" id="BMNQ01000140">
    <property type="protein sequence ID" value="GGK09799.1"/>
    <property type="molecule type" value="Genomic_DNA"/>
</dbReference>
<dbReference type="AlphaFoldDB" id="A0A917Q3I8"/>
<reference evidence="1" key="1">
    <citation type="journal article" date="2014" name="Int. J. Syst. Evol. Microbiol.">
        <title>Complete genome sequence of Corynebacterium casei LMG S-19264T (=DSM 44701T), isolated from a smear-ripened cheese.</title>
        <authorList>
            <consortium name="US DOE Joint Genome Institute (JGI-PGF)"/>
            <person name="Walter F."/>
            <person name="Albersmeier A."/>
            <person name="Kalinowski J."/>
            <person name="Ruckert C."/>
        </authorList>
    </citation>
    <scope>NUCLEOTIDE SEQUENCE</scope>
    <source>
        <strain evidence="1">JCM 12580</strain>
    </source>
</reference>
<evidence type="ECO:0000313" key="1">
    <source>
        <dbReference type="EMBL" id="GGK09799.1"/>
    </source>
</evidence>
<keyword evidence="2" id="KW-1185">Reference proteome</keyword>
<accession>A0A917Q3I8</accession>
<evidence type="ECO:0000313" key="2">
    <source>
        <dbReference type="Proteomes" id="UP000658382"/>
    </source>
</evidence>
<organism evidence="1 2">
    <name type="scientific">Lentibacillus kapialis</name>
    <dbReference type="NCBI Taxonomy" id="340214"/>
    <lineage>
        <taxon>Bacteria</taxon>
        <taxon>Bacillati</taxon>
        <taxon>Bacillota</taxon>
        <taxon>Bacilli</taxon>
        <taxon>Bacillales</taxon>
        <taxon>Bacillaceae</taxon>
        <taxon>Lentibacillus</taxon>
    </lineage>
</organism>
<sequence>MTAGTRRMDLNSLFVKAVMMFEECLIDVRVVFVQLVPWEKVKNGAVF</sequence>
<gene>
    <name evidence="1" type="ORF">GCM10007063_35240</name>
</gene>
<proteinExistence type="predicted"/>
<comment type="caution">
    <text evidence="1">The sequence shown here is derived from an EMBL/GenBank/DDBJ whole genome shotgun (WGS) entry which is preliminary data.</text>
</comment>
<protein>
    <submittedName>
        <fullName evidence="1">Uncharacterized protein</fullName>
    </submittedName>
</protein>
<dbReference type="Proteomes" id="UP000658382">
    <property type="component" value="Unassembled WGS sequence"/>
</dbReference>